<proteinExistence type="predicted"/>
<gene>
    <name evidence="2" type="ORF">ACFPOB_30040</name>
</gene>
<feature type="compositionally biased region" description="Low complexity" evidence="1">
    <location>
        <begin position="1"/>
        <end position="15"/>
    </location>
</feature>
<evidence type="ECO:0000313" key="2">
    <source>
        <dbReference type="EMBL" id="MFC5423772.1"/>
    </source>
</evidence>
<feature type="region of interest" description="Disordered" evidence="1">
    <location>
        <begin position="1"/>
        <end position="40"/>
    </location>
</feature>
<protein>
    <submittedName>
        <fullName evidence="2">Uncharacterized protein</fullName>
    </submittedName>
</protein>
<dbReference type="Proteomes" id="UP001596053">
    <property type="component" value="Unassembled WGS sequence"/>
</dbReference>
<feature type="non-terminal residue" evidence="2">
    <location>
        <position position="1"/>
    </location>
</feature>
<evidence type="ECO:0000313" key="3">
    <source>
        <dbReference type="Proteomes" id="UP001596053"/>
    </source>
</evidence>
<dbReference type="EMBL" id="JBHSLW010000109">
    <property type="protein sequence ID" value="MFC5423772.1"/>
    <property type="molecule type" value="Genomic_DNA"/>
</dbReference>
<name>A0ABW0J0Z9_9HYPH</name>
<sequence length="70" mass="7216">SRQPESSSQSSTPSSGTDNHGANKPLDQQDSRSSHGTAGAASELSVFSLGDNAGAVLQRTYSRTLKPALL</sequence>
<organism evidence="2 3">
    <name type="scientific">Bosea eneae</name>
    <dbReference type="NCBI Taxonomy" id="151454"/>
    <lineage>
        <taxon>Bacteria</taxon>
        <taxon>Pseudomonadati</taxon>
        <taxon>Pseudomonadota</taxon>
        <taxon>Alphaproteobacteria</taxon>
        <taxon>Hyphomicrobiales</taxon>
        <taxon>Boseaceae</taxon>
        <taxon>Bosea</taxon>
    </lineage>
</organism>
<evidence type="ECO:0000256" key="1">
    <source>
        <dbReference type="SAM" id="MobiDB-lite"/>
    </source>
</evidence>
<comment type="caution">
    <text evidence="2">The sequence shown here is derived from an EMBL/GenBank/DDBJ whole genome shotgun (WGS) entry which is preliminary data.</text>
</comment>
<keyword evidence="3" id="KW-1185">Reference proteome</keyword>
<dbReference type="RefSeq" id="WP_377801828.1">
    <property type="nucleotide sequence ID" value="NZ_JBHSLW010000109.1"/>
</dbReference>
<reference evidence="3" key="1">
    <citation type="journal article" date="2019" name="Int. J. Syst. Evol. Microbiol.">
        <title>The Global Catalogue of Microorganisms (GCM) 10K type strain sequencing project: providing services to taxonomists for standard genome sequencing and annotation.</title>
        <authorList>
            <consortium name="The Broad Institute Genomics Platform"/>
            <consortium name="The Broad Institute Genome Sequencing Center for Infectious Disease"/>
            <person name="Wu L."/>
            <person name="Ma J."/>
        </authorList>
    </citation>
    <scope>NUCLEOTIDE SEQUENCE [LARGE SCALE GENOMIC DNA]</scope>
    <source>
        <strain evidence="3">NCAIM B.01391</strain>
    </source>
</reference>
<accession>A0ABW0J0Z9</accession>